<name>A0AAW0D1K5_9AGAR</name>
<reference evidence="1 2" key="1">
    <citation type="journal article" date="2024" name="J Genomics">
        <title>Draft genome sequencing and assembly of Favolaschia claudopus CIRM-BRFM 2984 isolated from oak limbs.</title>
        <authorList>
            <person name="Navarro D."/>
            <person name="Drula E."/>
            <person name="Chaduli D."/>
            <person name="Cazenave R."/>
            <person name="Ahrendt S."/>
            <person name="Wang J."/>
            <person name="Lipzen A."/>
            <person name="Daum C."/>
            <person name="Barry K."/>
            <person name="Grigoriev I.V."/>
            <person name="Favel A."/>
            <person name="Rosso M.N."/>
            <person name="Martin F."/>
        </authorList>
    </citation>
    <scope>NUCLEOTIDE SEQUENCE [LARGE SCALE GENOMIC DNA]</scope>
    <source>
        <strain evidence="1 2">CIRM-BRFM 2984</strain>
    </source>
</reference>
<proteinExistence type="predicted"/>
<comment type="caution">
    <text evidence="1">The sequence shown here is derived from an EMBL/GenBank/DDBJ whole genome shotgun (WGS) entry which is preliminary data.</text>
</comment>
<evidence type="ECO:0000313" key="2">
    <source>
        <dbReference type="Proteomes" id="UP001362999"/>
    </source>
</evidence>
<dbReference type="EMBL" id="JAWWNJ010000011">
    <property type="protein sequence ID" value="KAK7044829.1"/>
    <property type="molecule type" value="Genomic_DNA"/>
</dbReference>
<gene>
    <name evidence="1" type="ORF">R3P38DRAFT_2508493</name>
</gene>
<organism evidence="1 2">
    <name type="scientific">Favolaschia claudopus</name>
    <dbReference type="NCBI Taxonomy" id="2862362"/>
    <lineage>
        <taxon>Eukaryota</taxon>
        <taxon>Fungi</taxon>
        <taxon>Dikarya</taxon>
        <taxon>Basidiomycota</taxon>
        <taxon>Agaricomycotina</taxon>
        <taxon>Agaricomycetes</taxon>
        <taxon>Agaricomycetidae</taxon>
        <taxon>Agaricales</taxon>
        <taxon>Marasmiineae</taxon>
        <taxon>Mycenaceae</taxon>
        <taxon>Favolaschia</taxon>
    </lineage>
</organism>
<keyword evidence="2" id="KW-1185">Reference proteome</keyword>
<dbReference type="AlphaFoldDB" id="A0AAW0D1K5"/>
<sequence length="971" mass="107870">MLPVVNSLPDEIISEILTPALRVSDDAFSTMYRIGQTDSPFMNFSESSSAYLVVCKNWLRVATPLLYNVVALRSKAQAQALAATLTANPELGRFIKKLRVEGGYAISMHKVLKFSPNITDIYISLDIHSPDNATGLCRGLPLLDPIRVILDLGPSSHYSVSQNGQKLLATLVECLLKWKRLVVFQMPNQLSAGYMTSISIGDSLKLAPALNTLVIWDPQGYLSTIPMYMRKVSANPNLKRIQILPDSKYSVRKALYDEMKADSKLKFLLYVEDESLVLSTDGAEAGVAYYPAKLKADPAQEDVIWSCILSFALSSSQQGFHIRNSSLPSRIAPLLTCKMFARLGVPELFTDLTLHNTNFPSIISQFKRQPSLGHRVQSLYFDYDCDAAHLRSLIAYTPALRVLHASPHFAALSWPAFIKLSQLVGPSLRSMHGLCVAVGPKNANSSQVFSSFLELRELDWNSKTAFDSAPESVPHNAFSLLVTLTVGACHNSFYDTLASMNLPSLETAIFNSAHIDGGAKYFQTHGAKLRKLKLYEQYTQDSSLDIWRTCPSLIELTIFCDNQHPAAASCLTTSQTHENLIRIVFAPQNRYHRRQTPGPDWNAKALCETVAECLVTWKNMTQFQIPHGIYVPSIWESLRLAPALNTLVIWDPQEYLETIPTYVRMVSANPTLKCIRLLPRSNSSQREAFHNSLKANPIIQSLMDIEDERPSSSVADTVRSEPAPFTYPAILADDPIQADAIWSRVLFFAMQPGGYQAKDQIYNSNNSSVPTGVAPLLVCKMFARLGTPLFYANVRLSGANSYALKRHLKQHPSLRQHVQTLFIDDGYKPEDLRKLAEYMPGLKEVYAGALAPALPWKTFEGFVELAGASLLRLHGVKIGKSSKKPGVSPQIFARFSKMQEFGWNSKTEFEAKAQGIPLDAFSALVTLTIGACTNSFFSVLTSMEYVFVPSETFHGTLNFVWQFALVGNSCV</sequence>
<dbReference type="InterPro" id="IPR032675">
    <property type="entry name" value="LRR_dom_sf"/>
</dbReference>
<evidence type="ECO:0000313" key="1">
    <source>
        <dbReference type="EMBL" id="KAK7044829.1"/>
    </source>
</evidence>
<dbReference type="Gene3D" id="3.80.10.10">
    <property type="entry name" value="Ribonuclease Inhibitor"/>
    <property type="match status" value="1"/>
</dbReference>
<dbReference type="Proteomes" id="UP001362999">
    <property type="component" value="Unassembled WGS sequence"/>
</dbReference>
<accession>A0AAW0D1K5</accession>
<dbReference type="SUPFAM" id="SSF52047">
    <property type="entry name" value="RNI-like"/>
    <property type="match status" value="1"/>
</dbReference>
<protein>
    <submittedName>
        <fullName evidence="1">F-box domain-containing protein</fullName>
    </submittedName>
</protein>